<protein>
    <recommendedName>
        <fullName evidence="3">PIN domain-containing protein</fullName>
    </recommendedName>
</protein>
<evidence type="ECO:0008006" key="3">
    <source>
        <dbReference type="Google" id="ProtNLM"/>
    </source>
</evidence>
<dbReference type="Proteomes" id="UP000425960">
    <property type="component" value="Chromosome"/>
</dbReference>
<dbReference type="KEGG" id="dov:DSCO28_31320"/>
<dbReference type="InterPro" id="IPR029060">
    <property type="entry name" value="PIN-like_dom_sf"/>
</dbReference>
<proteinExistence type="predicted"/>
<evidence type="ECO:0000313" key="1">
    <source>
        <dbReference type="EMBL" id="BBO82566.1"/>
    </source>
</evidence>
<gene>
    <name evidence="1" type="ORF">DSCO28_31320</name>
</gene>
<dbReference type="EMBL" id="AP021876">
    <property type="protein sequence ID" value="BBO82566.1"/>
    <property type="molecule type" value="Genomic_DNA"/>
</dbReference>
<accession>A0A5K7ZMT5</accession>
<reference evidence="1 2" key="1">
    <citation type="submission" date="2019-11" db="EMBL/GenBank/DDBJ databases">
        <title>Comparative genomics of hydrocarbon-degrading Desulfosarcina strains.</title>
        <authorList>
            <person name="Watanabe M."/>
            <person name="Kojima H."/>
            <person name="Fukui M."/>
        </authorList>
    </citation>
    <scope>NUCLEOTIDE SEQUENCE [LARGE SCALE GENOMIC DNA]</scope>
    <source>
        <strain evidence="1 2">28bB2T</strain>
    </source>
</reference>
<sequence length="74" mass="8180">MRWGWVHLQAALEYAMIVSERAKKGRPISVEDAQIAAIAKTANLILATRNIKDFDNINGLELINPFASGKTQLS</sequence>
<dbReference type="SUPFAM" id="SSF88723">
    <property type="entry name" value="PIN domain-like"/>
    <property type="match status" value="1"/>
</dbReference>
<dbReference type="Gene3D" id="3.40.50.1010">
    <property type="entry name" value="5'-nuclease"/>
    <property type="match status" value="1"/>
</dbReference>
<evidence type="ECO:0000313" key="2">
    <source>
        <dbReference type="Proteomes" id="UP000425960"/>
    </source>
</evidence>
<dbReference type="AlphaFoldDB" id="A0A5K7ZMT5"/>
<name>A0A5K7ZMT5_9BACT</name>
<organism evidence="1 2">
    <name type="scientific">Desulfosarcina ovata subsp. sediminis</name>
    <dbReference type="NCBI Taxonomy" id="885957"/>
    <lineage>
        <taxon>Bacteria</taxon>
        <taxon>Pseudomonadati</taxon>
        <taxon>Thermodesulfobacteriota</taxon>
        <taxon>Desulfobacteria</taxon>
        <taxon>Desulfobacterales</taxon>
        <taxon>Desulfosarcinaceae</taxon>
        <taxon>Desulfosarcina</taxon>
    </lineage>
</organism>